<organism evidence="1 2">
    <name type="scientific">Erythrobacter ramosus</name>
    <dbReference type="NCBI Taxonomy" id="35811"/>
    <lineage>
        <taxon>Bacteria</taxon>
        <taxon>Pseudomonadati</taxon>
        <taxon>Pseudomonadota</taxon>
        <taxon>Alphaproteobacteria</taxon>
        <taxon>Sphingomonadales</taxon>
        <taxon>Erythrobacteraceae</taxon>
        <taxon>Erythrobacter/Porphyrobacter group</taxon>
        <taxon>Erythrobacter</taxon>
    </lineage>
</organism>
<proteinExistence type="predicted"/>
<gene>
    <name evidence="1" type="ORF">FHS52_000970</name>
</gene>
<dbReference type="Pfam" id="PF09677">
    <property type="entry name" value="TrbI_Ftype"/>
    <property type="match status" value="1"/>
</dbReference>
<dbReference type="RefSeq" id="WP_419866782.1">
    <property type="nucleotide sequence ID" value="NZ_JACICE010000001.1"/>
</dbReference>
<accession>A0ABR6HWJ4</accession>
<keyword evidence="2" id="KW-1185">Reference proteome</keyword>
<comment type="caution">
    <text evidence="1">The sequence shown here is derived from an EMBL/GenBank/DDBJ whole genome shotgun (WGS) entry which is preliminary data.</text>
</comment>
<sequence length="95" mass="10316">MSRELARPREQIVTVRLAETIARFVDAEARAQKDPQEGQARTLAYLKAAEAAVQDMGTGGRVVLVAEAVLAGEVPDATPELERRIAARLSPEKHP</sequence>
<reference evidence="1 2" key="1">
    <citation type="submission" date="2020-08" db="EMBL/GenBank/DDBJ databases">
        <title>Genomic Encyclopedia of Type Strains, Phase IV (KMG-IV): sequencing the most valuable type-strain genomes for metagenomic binning, comparative biology and taxonomic classification.</title>
        <authorList>
            <person name="Goeker M."/>
        </authorList>
    </citation>
    <scope>NUCLEOTIDE SEQUENCE [LARGE SCALE GENOMIC DNA]</scope>
    <source>
        <strain evidence="1 2">DSM 8510</strain>
    </source>
</reference>
<evidence type="ECO:0000313" key="1">
    <source>
        <dbReference type="EMBL" id="MBB3775027.1"/>
    </source>
</evidence>
<dbReference type="InterPro" id="IPR014115">
    <property type="entry name" value="TrbI_Ftype"/>
</dbReference>
<protein>
    <submittedName>
        <fullName evidence="1">Uncharacterized protein HemY</fullName>
    </submittedName>
</protein>
<evidence type="ECO:0000313" key="2">
    <source>
        <dbReference type="Proteomes" id="UP000548685"/>
    </source>
</evidence>
<name>A0ABR6HWJ4_9SPHN</name>
<dbReference type="Proteomes" id="UP000548685">
    <property type="component" value="Unassembled WGS sequence"/>
</dbReference>
<dbReference type="EMBL" id="JACICE010000001">
    <property type="protein sequence ID" value="MBB3775027.1"/>
    <property type="molecule type" value="Genomic_DNA"/>
</dbReference>